<organism evidence="6 7">
    <name type="scientific">Pristionchus fissidentatus</name>
    <dbReference type="NCBI Taxonomy" id="1538716"/>
    <lineage>
        <taxon>Eukaryota</taxon>
        <taxon>Metazoa</taxon>
        <taxon>Ecdysozoa</taxon>
        <taxon>Nematoda</taxon>
        <taxon>Chromadorea</taxon>
        <taxon>Rhabditida</taxon>
        <taxon>Rhabditina</taxon>
        <taxon>Diplogasteromorpha</taxon>
        <taxon>Diplogasteroidea</taxon>
        <taxon>Neodiplogasteridae</taxon>
        <taxon>Pristionchus</taxon>
    </lineage>
</organism>
<dbReference type="Pfam" id="PF10320">
    <property type="entry name" value="7TM_GPCR_Srsx"/>
    <property type="match status" value="1"/>
</dbReference>
<dbReference type="InterPro" id="IPR019424">
    <property type="entry name" value="7TM_GPCR_Srsx"/>
</dbReference>
<evidence type="ECO:0000313" key="7">
    <source>
        <dbReference type="Proteomes" id="UP001432322"/>
    </source>
</evidence>
<evidence type="ECO:0000256" key="2">
    <source>
        <dbReference type="ARBA" id="ARBA00022692"/>
    </source>
</evidence>
<comment type="subcellular location">
    <subcellularLocation>
        <location evidence="1">Membrane</location>
    </subcellularLocation>
</comment>
<dbReference type="InterPro" id="IPR000276">
    <property type="entry name" value="GPCR_Rhodpsn"/>
</dbReference>
<dbReference type="InterPro" id="IPR047130">
    <property type="entry name" value="7TM_GPCR_Srsx_nematod"/>
</dbReference>
<feature type="transmembrane region" description="Helical" evidence="5">
    <location>
        <begin position="40"/>
        <end position="58"/>
    </location>
</feature>
<keyword evidence="7" id="KW-1185">Reference proteome</keyword>
<evidence type="ECO:0000256" key="3">
    <source>
        <dbReference type="ARBA" id="ARBA00022989"/>
    </source>
</evidence>
<dbReference type="GO" id="GO:0016020">
    <property type="term" value="C:membrane"/>
    <property type="evidence" value="ECO:0007669"/>
    <property type="project" value="UniProtKB-SubCell"/>
</dbReference>
<proteinExistence type="predicted"/>
<dbReference type="PANTHER" id="PTHR23360:SF37">
    <property type="entry name" value="G-PROTEIN COUPLED RECEPTORS FAMILY 1 PROFILE DOMAIN-CONTAINING PROTEIN"/>
    <property type="match status" value="1"/>
</dbReference>
<evidence type="ECO:0000256" key="5">
    <source>
        <dbReference type="SAM" id="Phobius"/>
    </source>
</evidence>
<protein>
    <recommendedName>
        <fullName evidence="8">G protein-coupled receptor</fullName>
    </recommendedName>
</protein>
<keyword evidence="4 5" id="KW-0472">Membrane</keyword>
<dbReference type="GO" id="GO:0004930">
    <property type="term" value="F:G protein-coupled receptor activity"/>
    <property type="evidence" value="ECO:0007669"/>
    <property type="project" value="InterPro"/>
</dbReference>
<dbReference type="Gene3D" id="1.20.1070.10">
    <property type="entry name" value="Rhodopsin 7-helix transmembrane proteins"/>
    <property type="match status" value="1"/>
</dbReference>
<dbReference type="SMART" id="SM01381">
    <property type="entry name" value="7TM_GPCR_Srsx"/>
    <property type="match status" value="1"/>
</dbReference>
<feature type="transmembrane region" description="Helical" evidence="5">
    <location>
        <begin position="6"/>
        <end position="28"/>
    </location>
</feature>
<feature type="transmembrane region" description="Helical" evidence="5">
    <location>
        <begin position="78"/>
        <end position="105"/>
    </location>
</feature>
<name>A0AAV5W7F4_9BILA</name>
<gene>
    <name evidence="6" type="ORF">PFISCL1PPCAC_17319</name>
</gene>
<keyword evidence="3 5" id="KW-1133">Transmembrane helix</keyword>
<feature type="non-terminal residue" evidence="6">
    <location>
        <position position="1"/>
    </location>
</feature>
<evidence type="ECO:0000256" key="4">
    <source>
        <dbReference type="ARBA" id="ARBA00023136"/>
    </source>
</evidence>
<evidence type="ECO:0000256" key="1">
    <source>
        <dbReference type="ARBA" id="ARBA00004370"/>
    </source>
</evidence>
<evidence type="ECO:0000313" key="6">
    <source>
        <dbReference type="EMBL" id="GMT26022.1"/>
    </source>
</evidence>
<accession>A0AAV5W7F4</accession>
<dbReference type="Proteomes" id="UP001432322">
    <property type="component" value="Unassembled WGS sequence"/>
</dbReference>
<dbReference type="EMBL" id="BTSY01000004">
    <property type="protein sequence ID" value="GMT26022.1"/>
    <property type="molecule type" value="Genomic_DNA"/>
</dbReference>
<reference evidence="6" key="1">
    <citation type="submission" date="2023-10" db="EMBL/GenBank/DDBJ databases">
        <title>Genome assembly of Pristionchus species.</title>
        <authorList>
            <person name="Yoshida K."/>
            <person name="Sommer R.J."/>
        </authorList>
    </citation>
    <scope>NUCLEOTIDE SEQUENCE</scope>
    <source>
        <strain evidence="6">RS5133</strain>
    </source>
</reference>
<comment type="caution">
    <text evidence="6">The sequence shown here is derived from an EMBL/GenBank/DDBJ whole genome shotgun (WGS) entry which is preliminary data.</text>
</comment>
<feature type="transmembrane region" description="Helical" evidence="5">
    <location>
        <begin position="117"/>
        <end position="135"/>
    </location>
</feature>
<evidence type="ECO:0008006" key="8">
    <source>
        <dbReference type="Google" id="ProtNLM"/>
    </source>
</evidence>
<sequence length="177" mass="20109">PEHEIRMVLITFLLGAGVFGNFSFVIAVRAKKELRNKHGILLCIMCGVQTICLIFEALKLTKIAIHSALTREACFGTIFLYVFCDSYQAMGILIVGFDILYSLLAPIKYYNLRNFPYLLYLQLPSAAYALFFPIYSKVLNNPDVPIGDWSVSRRKSVAICSEGMCTKYKYLFSNLIY</sequence>
<dbReference type="PANTHER" id="PTHR23360">
    <property type="entry name" value="G-PROTEIN COUPLED RECEPTORS FAMILY 1 PROFILE DOMAIN-CONTAINING PROTEIN-RELATED"/>
    <property type="match status" value="1"/>
</dbReference>
<dbReference type="AlphaFoldDB" id="A0AAV5W7F4"/>
<keyword evidence="2 5" id="KW-0812">Transmembrane</keyword>